<evidence type="ECO:0000256" key="4">
    <source>
        <dbReference type="ARBA" id="ARBA00008002"/>
    </source>
</evidence>
<comment type="cofactor">
    <cofactor evidence="2">
        <name>Fe(3+)</name>
        <dbReference type="ChEBI" id="CHEBI:29034"/>
    </cofactor>
</comment>
<keyword evidence="14" id="KW-1185">Reference proteome</keyword>
<protein>
    <recommendedName>
        <fullName evidence="6">Probable imidazolonepropionase</fullName>
        <ecNumber evidence="5">3.5.2.7</ecNumber>
    </recommendedName>
</protein>
<feature type="non-terminal residue" evidence="13">
    <location>
        <position position="411"/>
    </location>
</feature>
<keyword evidence="10" id="KW-0862">Zinc</keyword>
<dbReference type="InterPro" id="IPR032466">
    <property type="entry name" value="Metal_Hydrolase"/>
</dbReference>
<evidence type="ECO:0000259" key="12">
    <source>
        <dbReference type="Pfam" id="PF01979"/>
    </source>
</evidence>
<dbReference type="Gene3D" id="3.20.20.140">
    <property type="entry name" value="Metal-dependent hydrolases"/>
    <property type="match status" value="1"/>
</dbReference>
<dbReference type="GO" id="GO:0005737">
    <property type="term" value="C:cytoplasm"/>
    <property type="evidence" value="ECO:0007669"/>
    <property type="project" value="InterPro"/>
</dbReference>
<reference evidence="13" key="1">
    <citation type="submission" date="2023-06" db="EMBL/GenBank/DDBJ databases">
        <authorList>
            <person name="Delattre M."/>
        </authorList>
    </citation>
    <scope>NUCLEOTIDE SEQUENCE</scope>
    <source>
        <strain evidence="13">AF72</strain>
    </source>
</reference>
<evidence type="ECO:0000313" key="13">
    <source>
        <dbReference type="EMBL" id="CAJ0580679.1"/>
    </source>
</evidence>
<organism evidence="13 14">
    <name type="scientific">Mesorhabditis spiculigera</name>
    <dbReference type="NCBI Taxonomy" id="96644"/>
    <lineage>
        <taxon>Eukaryota</taxon>
        <taxon>Metazoa</taxon>
        <taxon>Ecdysozoa</taxon>
        <taxon>Nematoda</taxon>
        <taxon>Chromadorea</taxon>
        <taxon>Rhabditida</taxon>
        <taxon>Rhabditina</taxon>
        <taxon>Rhabditomorpha</taxon>
        <taxon>Rhabditoidea</taxon>
        <taxon>Rhabditidae</taxon>
        <taxon>Mesorhabditinae</taxon>
        <taxon>Mesorhabditis</taxon>
    </lineage>
</organism>
<dbReference type="NCBIfam" id="TIGR01224">
    <property type="entry name" value="hutI"/>
    <property type="match status" value="1"/>
</dbReference>
<gene>
    <name evidence="13" type="ORF">MSPICULIGERA_LOCUS18870</name>
</gene>
<comment type="pathway">
    <text evidence="3">Amino-acid degradation; L-histidine degradation into L-glutamate; N-formimidoyl-L-glutamate from L-histidine: step 3/3.</text>
</comment>
<dbReference type="InterPro" id="IPR006680">
    <property type="entry name" value="Amidohydro-rel"/>
</dbReference>
<dbReference type="GO" id="GO:0050480">
    <property type="term" value="F:imidazolonepropionase activity"/>
    <property type="evidence" value="ECO:0007669"/>
    <property type="project" value="UniProtKB-EC"/>
</dbReference>
<dbReference type="PANTHER" id="PTHR42752:SF1">
    <property type="entry name" value="IMIDAZOLONEPROPIONASE-RELATED"/>
    <property type="match status" value="1"/>
</dbReference>
<evidence type="ECO:0000256" key="5">
    <source>
        <dbReference type="ARBA" id="ARBA00012864"/>
    </source>
</evidence>
<keyword evidence="7" id="KW-0479">Metal-binding</keyword>
<dbReference type="EC" id="3.5.2.7" evidence="5"/>
<name>A0AA36D6M7_9BILA</name>
<dbReference type="Pfam" id="PF01979">
    <property type="entry name" value="Amidohydro_1"/>
    <property type="match status" value="1"/>
</dbReference>
<dbReference type="Gene3D" id="2.30.40.10">
    <property type="entry name" value="Urease, subunit C, domain 1"/>
    <property type="match status" value="1"/>
</dbReference>
<feature type="domain" description="Amidohydrolase-related" evidence="12">
    <location>
        <begin position="59"/>
        <end position="405"/>
    </location>
</feature>
<proteinExistence type="inferred from homology"/>
<dbReference type="InterPro" id="IPR011059">
    <property type="entry name" value="Metal-dep_hydrolase_composite"/>
</dbReference>
<comment type="catalytic activity">
    <reaction evidence="1">
        <text>4-imidazolone-5-propanoate + H2O = N-formimidoyl-L-glutamate</text>
        <dbReference type="Rhea" id="RHEA:23660"/>
        <dbReference type="ChEBI" id="CHEBI:15377"/>
        <dbReference type="ChEBI" id="CHEBI:58928"/>
        <dbReference type="ChEBI" id="CHEBI:77893"/>
        <dbReference type="EC" id="3.5.2.7"/>
    </reaction>
</comment>
<dbReference type="Proteomes" id="UP001177023">
    <property type="component" value="Unassembled WGS sequence"/>
</dbReference>
<evidence type="ECO:0000256" key="1">
    <source>
        <dbReference type="ARBA" id="ARBA00000853"/>
    </source>
</evidence>
<dbReference type="GO" id="GO:0046872">
    <property type="term" value="F:metal ion binding"/>
    <property type="evidence" value="ECO:0007669"/>
    <property type="project" value="UniProtKB-KW"/>
</dbReference>
<dbReference type="EMBL" id="CATQJA010002662">
    <property type="protein sequence ID" value="CAJ0580679.1"/>
    <property type="molecule type" value="Genomic_DNA"/>
</dbReference>
<evidence type="ECO:0000256" key="6">
    <source>
        <dbReference type="ARBA" id="ARBA00013406"/>
    </source>
</evidence>
<dbReference type="FunFam" id="3.20.20.140:FF:000007">
    <property type="entry name" value="Imidazolonepropionase"/>
    <property type="match status" value="1"/>
</dbReference>
<dbReference type="GO" id="GO:0019556">
    <property type="term" value="P:L-histidine catabolic process to glutamate and formamide"/>
    <property type="evidence" value="ECO:0007669"/>
    <property type="project" value="InterPro"/>
</dbReference>
<evidence type="ECO:0000256" key="8">
    <source>
        <dbReference type="ARBA" id="ARBA00022801"/>
    </source>
</evidence>
<evidence type="ECO:0000256" key="2">
    <source>
        <dbReference type="ARBA" id="ARBA00001965"/>
    </source>
</evidence>
<evidence type="ECO:0000256" key="3">
    <source>
        <dbReference type="ARBA" id="ARBA00004758"/>
    </source>
</evidence>
<dbReference type="InterPro" id="IPR005920">
    <property type="entry name" value="HutI"/>
</dbReference>
<dbReference type="PANTHER" id="PTHR42752">
    <property type="entry name" value="IMIDAZOLONEPROPIONASE"/>
    <property type="match status" value="1"/>
</dbReference>
<evidence type="ECO:0000256" key="10">
    <source>
        <dbReference type="ARBA" id="ARBA00022833"/>
    </source>
</evidence>
<dbReference type="AlphaFoldDB" id="A0AA36D6M7"/>
<keyword evidence="11" id="KW-0408">Iron</keyword>
<evidence type="ECO:0000256" key="7">
    <source>
        <dbReference type="ARBA" id="ARBA00022723"/>
    </source>
</evidence>
<keyword evidence="8" id="KW-0378">Hydrolase</keyword>
<keyword evidence="9" id="KW-0369">Histidine metabolism</keyword>
<dbReference type="SUPFAM" id="SSF51556">
    <property type="entry name" value="Metallo-dependent hydrolases"/>
    <property type="match status" value="1"/>
</dbReference>
<evidence type="ECO:0000313" key="14">
    <source>
        <dbReference type="Proteomes" id="UP001177023"/>
    </source>
</evidence>
<accession>A0AA36D6M7</accession>
<dbReference type="CDD" id="cd01296">
    <property type="entry name" value="Imidazolone-5PH"/>
    <property type="match status" value="1"/>
</dbReference>
<evidence type="ECO:0000256" key="11">
    <source>
        <dbReference type="ARBA" id="ARBA00023004"/>
    </source>
</evidence>
<sequence>MESHRLLIKNIRQLVQVTANNDQMFLRGEEASQIQANSEIANRNSLENIEKIVDANGGVVLPGLVDGHSHPVFAGDRVHEFAMKLAGATYAEVQAAGGGIHFTTAATRKASEEELYRDFEKVSRQMLSAGTTTLEAKSGYGLETETEMKMLRVLDKLSKNSPLEISATFCGAHAVPRTTNEDDQTKAVAGEMLDAIIKAKSNGELQCVENIDVFCEKGNFGVENTERILKAGEKAGLHANFHAEELNCLNSAEMGARIGARAMSHLEKVSPEGIKMMAASGTVAVLLPSTAFILRLEAPPARELLKAGVIVALGSDFNPNAWCPVMPQIMHMACIVMKMSIPEVLAAATINSAHSIGRGKTHGALHKGRVGDLLLLNVPKWEHLVYRSTTPYDNTITHVFKLGKLAFEAHK</sequence>
<evidence type="ECO:0000256" key="9">
    <source>
        <dbReference type="ARBA" id="ARBA00022808"/>
    </source>
</evidence>
<comment type="similarity">
    <text evidence="4">Belongs to the metallo-dependent hydrolases superfamily. HutI family.</text>
</comment>
<comment type="caution">
    <text evidence="13">The sequence shown here is derived from an EMBL/GenBank/DDBJ whole genome shotgun (WGS) entry which is preliminary data.</text>
</comment>